<evidence type="ECO:0008006" key="5">
    <source>
        <dbReference type="Google" id="ProtNLM"/>
    </source>
</evidence>
<evidence type="ECO:0000256" key="2">
    <source>
        <dbReference type="SAM" id="SignalP"/>
    </source>
</evidence>
<sequence length="243" mass="27962">MMLRIFCTLLVVTCSVTVKAQNQVDNMLAQADSLFQIKKYTESFDIYQRLLEKEHQASPAMLLKMAFIKEGLGDYTNALYYINLYYLRTADKKALDKMEELAKAKNLEGYSLSDFDFFKSTFFKFYNAIVITLFILALLFMGIMIYRKKKHNQKPVVSGIFTIIMLALLFYTLNFGKDYQKVIITQSNTYIMDGPSAGAEVIAIVGKGHRLPVKGQKDIWTQTEWNGQTVFIKENKLKKISIL</sequence>
<organism evidence="3 4">
    <name type="scientific">Fulvivirga marina</name>
    <dbReference type="NCBI Taxonomy" id="2494733"/>
    <lineage>
        <taxon>Bacteria</taxon>
        <taxon>Pseudomonadati</taxon>
        <taxon>Bacteroidota</taxon>
        <taxon>Cytophagia</taxon>
        <taxon>Cytophagales</taxon>
        <taxon>Fulvivirgaceae</taxon>
        <taxon>Fulvivirga</taxon>
    </lineage>
</organism>
<feature type="transmembrane region" description="Helical" evidence="1">
    <location>
        <begin position="125"/>
        <end position="144"/>
    </location>
</feature>
<dbReference type="Proteomes" id="UP000614216">
    <property type="component" value="Unassembled WGS sequence"/>
</dbReference>
<keyword evidence="1" id="KW-1133">Transmembrane helix</keyword>
<keyword evidence="2" id="KW-0732">Signal</keyword>
<dbReference type="Gene3D" id="1.25.40.10">
    <property type="entry name" value="Tetratricopeptide repeat domain"/>
    <property type="match status" value="1"/>
</dbReference>
<evidence type="ECO:0000313" key="3">
    <source>
        <dbReference type="EMBL" id="MBL6447268.1"/>
    </source>
</evidence>
<keyword evidence="4" id="KW-1185">Reference proteome</keyword>
<feature type="transmembrane region" description="Helical" evidence="1">
    <location>
        <begin position="156"/>
        <end position="173"/>
    </location>
</feature>
<keyword evidence="1" id="KW-0472">Membrane</keyword>
<feature type="chain" id="PRO_5038049163" description="SH3 domain-containing protein" evidence="2">
    <location>
        <begin position="21"/>
        <end position="243"/>
    </location>
</feature>
<dbReference type="EMBL" id="JAEUGD010000042">
    <property type="protein sequence ID" value="MBL6447268.1"/>
    <property type="molecule type" value="Genomic_DNA"/>
</dbReference>
<name>A0A937FYE4_9BACT</name>
<accession>A0A937FYE4</accession>
<feature type="signal peptide" evidence="2">
    <location>
        <begin position="1"/>
        <end position="20"/>
    </location>
</feature>
<evidence type="ECO:0000256" key="1">
    <source>
        <dbReference type="SAM" id="Phobius"/>
    </source>
</evidence>
<dbReference type="InterPro" id="IPR011990">
    <property type="entry name" value="TPR-like_helical_dom_sf"/>
</dbReference>
<evidence type="ECO:0000313" key="4">
    <source>
        <dbReference type="Proteomes" id="UP000614216"/>
    </source>
</evidence>
<protein>
    <recommendedName>
        <fullName evidence="5">SH3 domain-containing protein</fullName>
    </recommendedName>
</protein>
<comment type="caution">
    <text evidence="3">The sequence shown here is derived from an EMBL/GenBank/DDBJ whole genome shotgun (WGS) entry which is preliminary data.</text>
</comment>
<proteinExistence type="predicted"/>
<reference evidence="3" key="1">
    <citation type="submission" date="2021-01" db="EMBL/GenBank/DDBJ databases">
        <title>Fulvivirga kasyanovii gen. nov., sp nov., a novel member of the phylum Bacteroidetes isolated from seawater in a mussel farm.</title>
        <authorList>
            <person name="Zhao L.-H."/>
            <person name="Wang Z.-J."/>
        </authorList>
    </citation>
    <scope>NUCLEOTIDE SEQUENCE</scope>
    <source>
        <strain evidence="3">29W222</strain>
    </source>
</reference>
<gene>
    <name evidence="3" type="ORF">JMN32_13175</name>
</gene>
<dbReference type="RefSeq" id="WP_202856786.1">
    <property type="nucleotide sequence ID" value="NZ_JAEUGD010000042.1"/>
</dbReference>
<keyword evidence="1" id="KW-0812">Transmembrane</keyword>
<dbReference type="AlphaFoldDB" id="A0A937FYE4"/>
<dbReference type="Gene3D" id="2.30.30.40">
    <property type="entry name" value="SH3 Domains"/>
    <property type="match status" value="1"/>
</dbReference>